<name>A0A4U5MQQ5_STECR</name>
<dbReference type="EMBL" id="AZBU02000006">
    <property type="protein sequence ID" value="TKR71951.1"/>
    <property type="molecule type" value="Genomic_DNA"/>
</dbReference>
<dbReference type="PANTHER" id="PTHR23021:SF28">
    <property type="entry name" value="SERPENTINE RECEPTOR, CLASS T-RELATED"/>
    <property type="match status" value="1"/>
</dbReference>
<evidence type="ECO:0000313" key="2">
    <source>
        <dbReference type="EMBL" id="TKR71951.1"/>
    </source>
</evidence>
<sequence length="263" mass="29658">MAFLGVIECSAILINSFLTGYFFLVGATFCCYPALMYFSGQLLNAFWEAQCMLCVLLGINRLVDFWNIPLFTWLFEGRMTFLWFVPVILGCAYFIVCTQPPLFNSIKQQWFFDPYAGMDVTRNSGDYTNIANYYSNFVTVGLLIFIYGTLILSLYWKSRSSVNSVITQVQKTVIIQAIVICFLINLGGNLFIALQILPVPNFLVVASLIGYQLSCGAGGIVYLIINGTIRKKVFKMMHIVKPVRSNVVVQRSATNHTRSTQAR</sequence>
<feature type="transmembrane region" description="Helical" evidence="1">
    <location>
        <begin position="133"/>
        <end position="156"/>
    </location>
</feature>
<dbReference type="InterPro" id="IPR019425">
    <property type="entry name" value="7TM_GPCR_serpentine_rcpt_Srt"/>
</dbReference>
<organism evidence="2 3">
    <name type="scientific">Steinernema carpocapsae</name>
    <name type="common">Entomopathogenic nematode</name>
    <dbReference type="NCBI Taxonomy" id="34508"/>
    <lineage>
        <taxon>Eukaryota</taxon>
        <taxon>Metazoa</taxon>
        <taxon>Ecdysozoa</taxon>
        <taxon>Nematoda</taxon>
        <taxon>Chromadorea</taxon>
        <taxon>Rhabditida</taxon>
        <taxon>Tylenchina</taxon>
        <taxon>Panagrolaimomorpha</taxon>
        <taxon>Strongyloidoidea</taxon>
        <taxon>Steinernematidae</taxon>
        <taxon>Steinernema</taxon>
    </lineage>
</organism>
<comment type="caution">
    <text evidence="2">The sequence shown here is derived from an EMBL/GenBank/DDBJ whole genome shotgun (WGS) entry which is preliminary data.</text>
</comment>
<accession>A0A4U5MQQ5</accession>
<gene>
    <name evidence="2" type="ORF">L596_019479</name>
</gene>
<proteinExistence type="predicted"/>
<protein>
    <recommendedName>
        <fullName evidence="4">7TM GPCR serpentine receptor class x (Srx) domain-containing protein</fullName>
    </recommendedName>
</protein>
<keyword evidence="3" id="KW-1185">Reference proteome</keyword>
<evidence type="ECO:0000256" key="1">
    <source>
        <dbReference type="SAM" id="Phobius"/>
    </source>
</evidence>
<feature type="transmembrane region" description="Helical" evidence="1">
    <location>
        <begin position="41"/>
        <end position="59"/>
    </location>
</feature>
<evidence type="ECO:0000313" key="3">
    <source>
        <dbReference type="Proteomes" id="UP000298663"/>
    </source>
</evidence>
<feature type="transmembrane region" description="Helical" evidence="1">
    <location>
        <begin position="203"/>
        <end position="225"/>
    </location>
</feature>
<feature type="transmembrane region" description="Helical" evidence="1">
    <location>
        <begin position="12"/>
        <end position="35"/>
    </location>
</feature>
<feature type="transmembrane region" description="Helical" evidence="1">
    <location>
        <begin position="177"/>
        <end position="197"/>
    </location>
</feature>
<keyword evidence="1" id="KW-0812">Transmembrane</keyword>
<evidence type="ECO:0008006" key="4">
    <source>
        <dbReference type="Google" id="ProtNLM"/>
    </source>
</evidence>
<feature type="transmembrane region" description="Helical" evidence="1">
    <location>
        <begin position="80"/>
        <end position="102"/>
    </location>
</feature>
<reference evidence="2 3" key="1">
    <citation type="journal article" date="2015" name="Genome Biol.">
        <title>Comparative genomics of Steinernema reveals deeply conserved gene regulatory networks.</title>
        <authorList>
            <person name="Dillman A.R."/>
            <person name="Macchietto M."/>
            <person name="Porter C.F."/>
            <person name="Rogers A."/>
            <person name="Williams B."/>
            <person name="Antoshechkin I."/>
            <person name="Lee M.M."/>
            <person name="Goodwin Z."/>
            <person name="Lu X."/>
            <person name="Lewis E.E."/>
            <person name="Goodrich-Blair H."/>
            <person name="Stock S.P."/>
            <person name="Adams B.J."/>
            <person name="Sternberg P.W."/>
            <person name="Mortazavi A."/>
        </authorList>
    </citation>
    <scope>NUCLEOTIDE SEQUENCE [LARGE SCALE GENOMIC DNA]</scope>
    <source>
        <strain evidence="2 3">ALL</strain>
    </source>
</reference>
<dbReference type="PANTHER" id="PTHR23021">
    <property type="entry name" value="SERPENTINE RECEPTOR, CLASS T"/>
    <property type="match status" value="1"/>
</dbReference>
<dbReference type="Pfam" id="PF10321">
    <property type="entry name" value="7TM_GPCR_Srt"/>
    <property type="match status" value="1"/>
</dbReference>
<reference evidence="2 3" key="2">
    <citation type="journal article" date="2019" name="G3 (Bethesda)">
        <title>Hybrid Assembly of the Genome of the Entomopathogenic Nematode Steinernema carpocapsae Identifies the X-Chromosome.</title>
        <authorList>
            <person name="Serra L."/>
            <person name="Macchietto M."/>
            <person name="Macias-Munoz A."/>
            <person name="McGill C.J."/>
            <person name="Rodriguez I.M."/>
            <person name="Rodriguez B."/>
            <person name="Murad R."/>
            <person name="Mortazavi A."/>
        </authorList>
    </citation>
    <scope>NUCLEOTIDE SEQUENCE [LARGE SCALE GENOMIC DNA]</scope>
    <source>
        <strain evidence="2 3">ALL</strain>
    </source>
</reference>
<keyword evidence="1" id="KW-0472">Membrane</keyword>
<dbReference type="SUPFAM" id="SSF81321">
    <property type="entry name" value="Family A G protein-coupled receptor-like"/>
    <property type="match status" value="1"/>
</dbReference>
<dbReference type="AlphaFoldDB" id="A0A4U5MQQ5"/>
<dbReference type="Proteomes" id="UP000298663">
    <property type="component" value="Unassembled WGS sequence"/>
</dbReference>
<dbReference type="OrthoDB" id="5873245at2759"/>
<keyword evidence="1" id="KW-1133">Transmembrane helix</keyword>